<dbReference type="InterPro" id="IPR016047">
    <property type="entry name" value="M23ase_b-sheet_dom"/>
</dbReference>
<dbReference type="CDD" id="cd12797">
    <property type="entry name" value="M23_peptidase"/>
    <property type="match status" value="1"/>
</dbReference>
<evidence type="ECO:0000313" key="3">
    <source>
        <dbReference type="EMBL" id="PTQ57067.1"/>
    </source>
</evidence>
<dbReference type="InterPro" id="IPR011055">
    <property type="entry name" value="Dup_hybrid_motif"/>
</dbReference>
<dbReference type="EMBL" id="PEBX01000013">
    <property type="protein sequence ID" value="PTQ57067.1"/>
    <property type="molecule type" value="Genomic_DNA"/>
</dbReference>
<protein>
    <recommendedName>
        <fullName evidence="2">M23ase beta-sheet core domain-containing protein</fullName>
    </recommendedName>
</protein>
<dbReference type="SUPFAM" id="SSF51261">
    <property type="entry name" value="Duplicated hybrid motif"/>
    <property type="match status" value="1"/>
</dbReference>
<evidence type="ECO:0000259" key="2">
    <source>
        <dbReference type="Pfam" id="PF01551"/>
    </source>
</evidence>
<name>A0A2R6Y312_9BACL</name>
<feature type="domain" description="M23ase beta-sheet core" evidence="2">
    <location>
        <begin position="75"/>
        <end position="165"/>
    </location>
</feature>
<comment type="caution">
    <text evidence="3">The sequence shown here is derived from an EMBL/GenBank/DDBJ whole genome shotgun (WGS) entry which is preliminary data.</text>
</comment>
<dbReference type="AlphaFoldDB" id="A0A2R6Y312"/>
<organism evidence="3 4">
    <name type="scientific">Candidatus Carbonibacillus altaicus</name>
    <dbReference type="NCBI Taxonomy" id="2163959"/>
    <lineage>
        <taxon>Bacteria</taxon>
        <taxon>Bacillati</taxon>
        <taxon>Bacillota</taxon>
        <taxon>Bacilli</taxon>
        <taxon>Bacillales</taxon>
        <taxon>Candidatus Carbonibacillus</taxon>
    </lineage>
</organism>
<dbReference type="PANTHER" id="PTHR21666">
    <property type="entry name" value="PEPTIDASE-RELATED"/>
    <property type="match status" value="1"/>
</dbReference>
<dbReference type="Pfam" id="PF01551">
    <property type="entry name" value="Peptidase_M23"/>
    <property type="match status" value="1"/>
</dbReference>
<sequence length="308" mass="33904">MINKITHKILAVSLAISSMMPIFVINVFAADYSIVFGNTPPSIVNFNSPLSSSSTSGFVAVTSKWNQPRSSGTNPHNGVDLQAAVNTNVYAPYDGWLTAISVTGPYDIDFLVDANNNNIQDDGDYHIRFYHMNSREPTGKKSKGALIGKSGSQGTSAAHLHFGICSVSDGLKWLRNELNYRHLSSTNWNSGKDLDAYAQVQWNNNNTASITAYIMNDGVKEHFSDVRMYYRTTTSGAWTDGGAITRSGDIYNYNFSGKVPSGTTVQWMMRILRSGVSQAAFCPAKFYQPDNNPNASSYAYGYWTNTVR</sequence>
<accession>A0A2R6Y312</accession>
<evidence type="ECO:0000256" key="1">
    <source>
        <dbReference type="ARBA" id="ARBA00022729"/>
    </source>
</evidence>
<dbReference type="Proteomes" id="UP000244338">
    <property type="component" value="Unassembled WGS sequence"/>
</dbReference>
<reference evidence="4" key="1">
    <citation type="journal article" date="2018" name="Sci. Rep.">
        <title>Lignite coal burning seam in the remote Altai Mountains harbors a hydrogen-driven thermophilic microbial community.</title>
        <authorList>
            <person name="Kadnikov V.V."/>
            <person name="Mardanov A.V."/>
            <person name="Ivasenko D.A."/>
            <person name="Antsiferov D.V."/>
            <person name="Beletsky A.V."/>
            <person name="Karnachuk O.V."/>
            <person name="Ravin N.V."/>
        </authorList>
    </citation>
    <scope>NUCLEOTIDE SEQUENCE [LARGE SCALE GENOMIC DNA]</scope>
</reference>
<proteinExistence type="predicted"/>
<evidence type="ECO:0000313" key="4">
    <source>
        <dbReference type="Proteomes" id="UP000244338"/>
    </source>
</evidence>
<dbReference type="Gene3D" id="2.70.70.10">
    <property type="entry name" value="Glucose Permease (Domain IIA)"/>
    <property type="match status" value="1"/>
</dbReference>
<dbReference type="InterPro" id="IPR050570">
    <property type="entry name" value="Cell_wall_metabolism_enzyme"/>
</dbReference>
<gene>
    <name evidence="3" type="ORF">BSOLF_2218</name>
</gene>
<dbReference type="PANTHER" id="PTHR21666:SF289">
    <property type="entry name" value="L-ALA--D-GLU ENDOPEPTIDASE"/>
    <property type="match status" value="1"/>
</dbReference>
<dbReference type="GO" id="GO:0004222">
    <property type="term" value="F:metalloendopeptidase activity"/>
    <property type="evidence" value="ECO:0007669"/>
    <property type="project" value="TreeGrafter"/>
</dbReference>
<keyword evidence="1" id="KW-0732">Signal</keyword>